<dbReference type="EMBL" id="MF155239">
    <property type="protein sequence ID" value="ASK86249.1"/>
    <property type="molecule type" value="mRNA"/>
</dbReference>
<reference evidence="7" key="1">
    <citation type="journal article" date="2017" name="J. ISSAAS">
        <title>Ophiuroid Phylotranscriptomics Enables Discovery Of Novel Echinoderm Representatives Of Bilaterian Neuropeptide Families And Reconstruction Of Neuropeptide Precursor Evolution Over ~270 Million Years.</title>
        <authorList>
            <person name="Zandawala M."/>
            <person name="Yanez L.A."/>
            <person name="Moghul I."/>
            <person name="Delroisse J."/>
            <person name="Abylkassimova N."/>
            <person name="Hugall A."/>
            <person name="O'Hara T."/>
            <person name="Elphick M.R."/>
        </authorList>
    </citation>
    <scope>NUCLEOTIDE SEQUENCE</scope>
</reference>
<dbReference type="GO" id="GO:0005737">
    <property type="term" value="C:cytoplasm"/>
    <property type="evidence" value="ECO:0007669"/>
    <property type="project" value="TreeGrafter"/>
</dbReference>
<dbReference type="Pfam" id="PF00007">
    <property type="entry name" value="Cys_knot"/>
    <property type="match status" value="1"/>
</dbReference>
<dbReference type="GO" id="GO:0007186">
    <property type="term" value="P:G protein-coupled receptor signaling pathway"/>
    <property type="evidence" value="ECO:0007669"/>
    <property type="project" value="TreeGrafter"/>
</dbReference>
<accession>A0A220W0D8</accession>
<dbReference type="CDD" id="cd00069">
    <property type="entry name" value="GHB_like"/>
    <property type="match status" value="1"/>
</dbReference>
<evidence type="ECO:0000256" key="1">
    <source>
        <dbReference type="ARBA" id="ARBA00004613"/>
    </source>
</evidence>
<dbReference type="SUPFAM" id="SSF57501">
    <property type="entry name" value="Cystine-knot cytokines"/>
    <property type="match status" value="1"/>
</dbReference>
<comment type="similarity">
    <text evidence="2">Belongs to the glycoprotein hormones subunit beta family.</text>
</comment>
<dbReference type="InterPro" id="IPR029034">
    <property type="entry name" value="Cystine-knot_cytokine"/>
</dbReference>
<dbReference type="InterPro" id="IPR006208">
    <property type="entry name" value="Glyco_hormone_CN"/>
</dbReference>
<keyword evidence="5" id="KW-0732">Signal</keyword>
<organism evidence="7">
    <name type="scientific">Ophionotus victoriae</name>
    <dbReference type="NCBI Taxonomy" id="667017"/>
    <lineage>
        <taxon>Eukaryota</taxon>
        <taxon>Metazoa</taxon>
        <taxon>Echinodermata</taxon>
        <taxon>Eleutherozoa</taxon>
        <taxon>Asterozoa</taxon>
        <taxon>Ophiuroidea</taxon>
        <taxon>Myophiuroidea</taxon>
        <taxon>Metophiurida</taxon>
        <taxon>Ophintegrida</taxon>
        <taxon>Amphilepidida</taxon>
        <taxon>Ophiurina</taxon>
        <taxon>Chilophiurina</taxon>
        <taxon>Ophiuridae</taxon>
        <taxon>Ophiurinae</taxon>
        <taxon>Ophionotus</taxon>
    </lineage>
</organism>
<evidence type="ECO:0000256" key="3">
    <source>
        <dbReference type="ARBA" id="ARBA00022525"/>
    </source>
</evidence>
<evidence type="ECO:0000259" key="6">
    <source>
        <dbReference type="Pfam" id="PF00007"/>
    </source>
</evidence>
<evidence type="ECO:0000313" key="7">
    <source>
        <dbReference type="EMBL" id="ASK86249.1"/>
    </source>
</evidence>
<evidence type="ECO:0000256" key="5">
    <source>
        <dbReference type="SAM" id="SignalP"/>
    </source>
</evidence>
<feature type="chain" id="PRO_5012510580" evidence="5">
    <location>
        <begin position="28"/>
        <end position="141"/>
    </location>
</feature>
<dbReference type="Gene3D" id="2.10.90.10">
    <property type="entry name" value="Cystine-knot cytokines"/>
    <property type="match status" value="1"/>
</dbReference>
<dbReference type="AlphaFoldDB" id="A0A220W0D8"/>
<dbReference type="GO" id="GO:0005615">
    <property type="term" value="C:extracellular space"/>
    <property type="evidence" value="ECO:0007669"/>
    <property type="project" value="TreeGrafter"/>
</dbReference>
<dbReference type="InterPro" id="IPR001545">
    <property type="entry name" value="Gonadotropin_bsu"/>
</dbReference>
<evidence type="ECO:0000256" key="2">
    <source>
        <dbReference type="ARBA" id="ARBA00006552"/>
    </source>
</evidence>
<name>A0A220W0D8_9ECHI</name>
<keyword evidence="4" id="KW-1015">Disulfide bond</keyword>
<feature type="signal peptide" evidence="5">
    <location>
        <begin position="1"/>
        <end position="27"/>
    </location>
</feature>
<evidence type="ECO:0000256" key="4">
    <source>
        <dbReference type="ARBA" id="ARBA00023157"/>
    </source>
</evidence>
<dbReference type="GO" id="GO:0005179">
    <property type="term" value="F:hormone activity"/>
    <property type="evidence" value="ECO:0007669"/>
    <property type="project" value="InterPro"/>
</dbReference>
<comment type="subcellular location">
    <subcellularLocation>
        <location evidence="1">Secreted</location>
    </subcellularLocation>
</comment>
<keyword evidence="3" id="KW-0964">Secreted</keyword>
<dbReference type="PANTHER" id="PTHR11515">
    <property type="entry name" value="GLYCOPROTEIN HORMONE BETA CHAIN"/>
    <property type="match status" value="1"/>
</dbReference>
<sequence length="141" mass="16027">MATSQQYYTQWNVSALCFLVLVAFIEAIDPSTTTGCFIHTAMKHMAEKDGCRSHEFFVRGCWGRCDTSEVPQLMPPYVKAKHPVCTYATYDVMTVVLPDCDPEVDPTYTYLSALSCGCQVMLARKTEYSYRPDFYLQTAEQ</sequence>
<proteinExistence type="evidence at transcript level"/>
<feature type="domain" description="Glycoprotein hormone subunit beta" evidence="6">
    <location>
        <begin position="42"/>
        <end position="126"/>
    </location>
</feature>
<dbReference type="PANTHER" id="PTHR11515:SF13">
    <property type="entry name" value="GLYCOPROTEIN HORMONE BETA 5, ISOFORM A"/>
    <property type="match status" value="1"/>
</dbReference>
<protein>
    <submittedName>
        <fullName evidence="7">Glycoprotein hormone beta-5.1</fullName>
    </submittedName>
</protein>